<feature type="domain" description="MobA/MobL protein" evidence="3">
    <location>
        <begin position="25"/>
        <end position="215"/>
    </location>
</feature>
<dbReference type="InterPro" id="IPR005053">
    <property type="entry name" value="MobA_MobL"/>
</dbReference>
<keyword evidence="2" id="KW-0184">Conjugation</keyword>
<dbReference type="Pfam" id="PF03389">
    <property type="entry name" value="MobA_MobL"/>
    <property type="match status" value="1"/>
</dbReference>
<proteinExistence type="inferred from homology"/>
<dbReference type="Gene3D" id="3.30.930.30">
    <property type="match status" value="1"/>
</dbReference>
<name>A0A1G9UDK1_9FIRM</name>
<sequence length="691" mass="80205">MAHYYFENTPHGTRKNGTKLNTKTHYDYIFRESEYAHMDNREEDLAFTSYGNMPSWADHPGMFWEEAEAHRDKPDGRAYREFRFALQEEFTLAENMEIIEQLLKETGIKDRHAYSYAIHDKTATFDKEHRNIHCHLMFNEKIIERDRPLPPDKFFNHYAVNRSGEPTQGYRSSREFITKEMTLHLRKRWAEMVNEKFQEKGLSTSISEKTLQTQREELVLSGRNEEAELLNRTPAPHLGSAYRNPVVMQKIMNQIEQIDHESDFPETSEETDISALSSKEQNVLIFANDALLRQVARQIQQERLRLQKAQDIEIAKIEAAEIMEEPLIITIGDVYSYLKEKASNYQTLADDKLAAYKALKPHILNDQQLRLATQDKALNHQYDKTRKAYAKTAKELQRTKELATSLYGIPDKTHELAECSKKIKLLTEERNVLGKQLNAYRRAIDGDAKEKINDIFKTLQHENAEKQLQNNRLYAEYLSLKKQTDRYADAAKKLSTENMDMVLFTDRLPATLNRKCKIDGIQPISKLKILVYNGDSYALLAQLRAQENIDKSIDNRCTVTAVKLGDNISRGTVPKYEIQVMTNNNNKWKIHSASIPIKNDATPEIIRLYTLHESRQQNATLQNNLVRHSHPILQTARNDQKQAISSHVASLAEKLISKEKDIHLDAHWNNESEVKDKTKIAEEKMYQGWSL</sequence>
<dbReference type="RefSeq" id="WP_091649177.1">
    <property type="nucleotide sequence ID" value="NZ_FNHQ01000009.1"/>
</dbReference>
<dbReference type="Proteomes" id="UP000199309">
    <property type="component" value="Unassembled WGS sequence"/>
</dbReference>
<organism evidence="4 5">
    <name type="scientific">Megasphaera paucivorans</name>
    <dbReference type="NCBI Taxonomy" id="349095"/>
    <lineage>
        <taxon>Bacteria</taxon>
        <taxon>Bacillati</taxon>
        <taxon>Bacillota</taxon>
        <taxon>Negativicutes</taxon>
        <taxon>Veillonellales</taxon>
        <taxon>Veillonellaceae</taxon>
        <taxon>Megasphaera</taxon>
    </lineage>
</organism>
<accession>A0A1G9UDK1</accession>
<evidence type="ECO:0000256" key="1">
    <source>
        <dbReference type="ARBA" id="ARBA00010873"/>
    </source>
</evidence>
<evidence type="ECO:0000259" key="3">
    <source>
        <dbReference type="Pfam" id="PF03389"/>
    </source>
</evidence>
<evidence type="ECO:0000313" key="4">
    <source>
        <dbReference type="EMBL" id="SDM57774.1"/>
    </source>
</evidence>
<protein>
    <submittedName>
        <fullName evidence="4">MobA/MobL family protein</fullName>
    </submittedName>
</protein>
<dbReference type="OrthoDB" id="1634048at2"/>
<dbReference type="AlphaFoldDB" id="A0A1G9UDK1"/>
<reference evidence="4 5" key="1">
    <citation type="submission" date="2016-10" db="EMBL/GenBank/DDBJ databases">
        <authorList>
            <person name="de Groot N.N."/>
        </authorList>
    </citation>
    <scope>NUCLEOTIDE SEQUENCE [LARGE SCALE GENOMIC DNA]</scope>
    <source>
        <strain evidence="4 5">DSM 16981</strain>
    </source>
</reference>
<dbReference type="EMBL" id="FNHQ01000009">
    <property type="protein sequence ID" value="SDM57774.1"/>
    <property type="molecule type" value="Genomic_DNA"/>
</dbReference>
<evidence type="ECO:0000256" key="2">
    <source>
        <dbReference type="ARBA" id="ARBA00022971"/>
    </source>
</evidence>
<dbReference type="STRING" id="349095.SAMN05660299_01149"/>
<gene>
    <name evidence="4" type="ORF">SAMN05660299_01149</name>
</gene>
<comment type="similarity">
    <text evidence="1">Belongs to the MobA/MobL family.</text>
</comment>
<keyword evidence="5" id="KW-1185">Reference proteome</keyword>
<evidence type="ECO:0000313" key="5">
    <source>
        <dbReference type="Proteomes" id="UP000199309"/>
    </source>
</evidence>